<comment type="caution">
    <text evidence="11">The sequence shown here is derived from an EMBL/GenBank/DDBJ whole genome shotgun (WGS) entry which is preliminary data.</text>
</comment>
<comment type="subcellular location">
    <subcellularLocation>
        <location evidence="2">Membrane</location>
        <topology evidence="2">Single-pass type II membrane protein</topology>
    </subcellularLocation>
</comment>
<dbReference type="GO" id="GO:0016020">
    <property type="term" value="C:membrane"/>
    <property type="evidence" value="ECO:0007669"/>
    <property type="project" value="UniProtKB-SubCell"/>
</dbReference>
<dbReference type="PANTHER" id="PTHR47953:SF16">
    <property type="entry name" value="CYTOCHROME P450 71D8"/>
    <property type="match status" value="1"/>
</dbReference>
<dbReference type="GO" id="GO:0005506">
    <property type="term" value="F:iron ion binding"/>
    <property type="evidence" value="ECO:0007669"/>
    <property type="project" value="InterPro"/>
</dbReference>
<dbReference type="GO" id="GO:0016705">
    <property type="term" value="F:oxidoreductase activity, acting on paired donors, with incorporation or reduction of molecular oxygen"/>
    <property type="evidence" value="ECO:0007669"/>
    <property type="project" value="InterPro"/>
</dbReference>
<dbReference type="Gramene" id="OE9A057363T2">
    <property type="protein sequence ID" value="OE9A057363C2"/>
    <property type="gene ID" value="OE9A057363"/>
</dbReference>
<dbReference type="PROSITE" id="PS00086">
    <property type="entry name" value="CYTOCHROME_P450"/>
    <property type="match status" value="1"/>
</dbReference>
<evidence type="ECO:0000256" key="5">
    <source>
        <dbReference type="ARBA" id="ARBA00022723"/>
    </source>
</evidence>
<dbReference type="OrthoDB" id="2789670at2759"/>
<dbReference type="PRINTS" id="PR00463">
    <property type="entry name" value="EP450I"/>
</dbReference>
<dbReference type="GO" id="GO:0020037">
    <property type="term" value="F:heme binding"/>
    <property type="evidence" value="ECO:0007669"/>
    <property type="project" value="InterPro"/>
</dbReference>
<evidence type="ECO:0000313" key="12">
    <source>
        <dbReference type="Proteomes" id="UP000594638"/>
    </source>
</evidence>
<evidence type="ECO:0000256" key="9">
    <source>
        <dbReference type="ARBA" id="ARBA00023033"/>
    </source>
</evidence>
<evidence type="ECO:0000256" key="3">
    <source>
        <dbReference type="ARBA" id="ARBA00010617"/>
    </source>
</evidence>
<name>A0A8S0VEV2_OLEEU</name>
<evidence type="ECO:0000256" key="2">
    <source>
        <dbReference type="ARBA" id="ARBA00004606"/>
    </source>
</evidence>
<dbReference type="InterPro" id="IPR017972">
    <property type="entry name" value="Cyt_P450_CS"/>
</dbReference>
<dbReference type="SUPFAM" id="SSF48264">
    <property type="entry name" value="Cytochrome P450"/>
    <property type="match status" value="2"/>
</dbReference>
<evidence type="ECO:0000256" key="1">
    <source>
        <dbReference type="ARBA" id="ARBA00001971"/>
    </source>
</evidence>
<comment type="cofactor">
    <cofactor evidence="1 10">
        <name>heme</name>
        <dbReference type="ChEBI" id="CHEBI:30413"/>
    </cofactor>
</comment>
<gene>
    <name evidence="11" type="ORF">OLEA9_A057363</name>
</gene>
<dbReference type="EMBL" id="CACTIH010009388">
    <property type="protein sequence ID" value="CAA3030692.1"/>
    <property type="molecule type" value="Genomic_DNA"/>
</dbReference>
<evidence type="ECO:0000256" key="4">
    <source>
        <dbReference type="ARBA" id="ARBA00022617"/>
    </source>
</evidence>
<dbReference type="CDD" id="cd11072">
    <property type="entry name" value="CYP71-like"/>
    <property type="match status" value="1"/>
</dbReference>
<dbReference type="PRINTS" id="PR00385">
    <property type="entry name" value="P450"/>
</dbReference>
<keyword evidence="4 10" id="KW-0349">Heme</keyword>
<dbReference type="AlphaFoldDB" id="A0A8S0VEV2"/>
<evidence type="ECO:0000313" key="11">
    <source>
        <dbReference type="EMBL" id="CAA3030692.1"/>
    </source>
</evidence>
<dbReference type="InterPro" id="IPR002401">
    <property type="entry name" value="Cyt_P450_E_grp-I"/>
</dbReference>
<proteinExistence type="inferred from homology"/>
<dbReference type="PANTHER" id="PTHR47953">
    <property type="entry name" value="OS08G0105600 PROTEIN"/>
    <property type="match status" value="1"/>
</dbReference>
<protein>
    <submittedName>
        <fullName evidence="11">Premnaspirodiene oxygenase-like</fullName>
    </submittedName>
</protein>
<accession>A0A8S0VEV2</accession>
<comment type="similarity">
    <text evidence="3">Belongs to the cytochrome P450 family.</text>
</comment>
<feature type="binding site" description="axial binding residue" evidence="10">
    <location>
        <position position="761"/>
    </location>
    <ligand>
        <name>heme</name>
        <dbReference type="ChEBI" id="CHEBI:30413"/>
    </ligand>
    <ligandPart>
        <name>Fe</name>
        <dbReference type="ChEBI" id="CHEBI:18248"/>
    </ligandPart>
</feature>
<dbReference type="FunFam" id="1.10.630.10:FF:000008">
    <property type="entry name" value="Cytochrome P450 71D8"/>
    <property type="match status" value="1"/>
</dbReference>
<dbReference type="Pfam" id="PF00067">
    <property type="entry name" value="p450"/>
    <property type="match status" value="2"/>
</dbReference>
<evidence type="ECO:0000256" key="8">
    <source>
        <dbReference type="ARBA" id="ARBA00023004"/>
    </source>
</evidence>
<reference evidence="11 12" key="1">
    <citation type="submission" date="2019-12" db="EMBL/GenBank/DDBJ databases">
        <authorList>
            <person name="Alioto T."/>
            <person name="Alioto T."/>
            <person name="Gomez Garrido J."/>
        </authorList>
    </citation>
    <scope>NUCLEOTIDE SEQUENCE [LARGE SCALE GENOMIC DNA]</scope>
</reference>
<dbReference type="Proteomes" id="UP000594638">
    <property type="component" value="Unassembled WGS sequence"/>
</dbReference>
<keyword evidence="9" id="KW-0503">Monooxygenase</keyword>
<keyword evidence="8 10" id="KW-0408">Iron</keyword>
<dbReference type="Gene3D" id="1.10.630.10">
    <property type="entry name" value="Cytochrome P450"/>
    <property type="match status" value="2"/>
</dbReference>
<dbReference type="InterPro" id="IPR052306">
    <property type="entry name" value="CYP450_71D"/>
</dbReference>
<organism evidence="11 12">
    <name type="scientific">Olea europaea subsp. europaea</name>
    <dbReference type="NCBI Taxonomy" id="158383"/>
    <lineage>
        <taxon>Eukaryota</taxon>
        <taxon>Viridiplantae</taxon>
        <taxon>Streptophyta</taxon>
        <taxon>Embryophyta</taxon>
        <taxon>Tracheophyta</taxon>
        <taxon>Spermatophyta</taxon>
        <taxon>Magnoliopsida</taxon>
        <taxon>eudicotyledons</taxon>
        <taxon>Gunneridae</taxon>
        <taxon>Pentapetalae</taxon>
        <taxon>asterids</taxon>
        <taxon>lamiids</taxon>
        <taxon>Lamiales</taxon>
        <taxon>Oleaceae</taxon>
        <taxon>Oleeae</taxon>
        <taxon>Olea</taxon>
    </lineage>
</organism>
<keyword evidence="6" id="KW-0735">Signal-anchor</keyword>
<dbReference type="InterPro" id="IPR036396">
    <property type="entry name" value="Cyt_P450_sf"/>
</dbReference>
<keyword evidence="7" id="KW-0560">Oxidoreductase</keyword>
<evidence type="ECO:0000256" key="7">
    <source>
        <dbReference type="ARBA" id="ARBA00023002"/>
    </source>
</evidence>
<keyword evidence="6" id="KW-0812">Transmembrane</keyword>
<dbReference type="InterPro" id="IPR001128">
    <property type="entry name" value="Cyt_P450"/>
</dbReference>
<keyword evidence="5 10" id="KW-0479">Metal-binding</keyword>
<dbReference type="GO" id="GO:0004497">
    <property type="term" value="F:monooxygenase activity"/>
    <property type="evidence" value="ECO:0007669"/>
    <property type="project" value="UniProtKB-KW"/>
</dbReference>
<sequence>MIRALGMKMHQSLQSPLELRSLRSFLSLKNQVGLVWVMAKKQRNGNLTVVEGCGVVVTLGVVISAPRATKEVLKTHDVAFASRLRLPSLDTMTYNYSDIAFAPYGGSIREEVAFNLVESIQSSLFSLIDFTQKFFTYANNVVCRAAFGKRCKNQEELLPLLKEFASSSGGFDVADLFPSIKILQDISGLKSILTKLHYKIYQVFNNIIEEDLVDVLLRLKEADDLKFPITINSVKAIILHLLCIMRYPKVMAKALAELRQVLGGKDNIRKTNLEGLSYLKMPVQYHIMLIKETLRLRPPLPLLLPRVCREHKEIDGYNIPTETKSVGAHPAIYLPHKTLGTGRNLRTRTKLPPGPWKLPLIGSLHHLASAGSAPHYMLRNMARKYGPIMHLQLGETSAVVISTPKVAKEILKTHDIAFASRPKFLAPEIVTYNYLDIAFAPCGGYWRQMRKISTLELLSAKNVRSFSSIREEEASNLILSIQSSLFSPIDLTQKIISYTNNVASRAIFGNRFKNQEEVISLITDLTSTAGGFDVADLYPSIKILQVITGLKSKLMKLHYKCDRVLTDIVDEHQERLANKEKFNGRLEDEDLVDHLQQAESGDLDFPITINSIKAVLLELFSAGTDTSATAVEFAVSEMMRHPKVMENVQAELRHVLRGKDRLSATDLEGLRYMKMVIKETLRLHPPVPLLIPRVCREHREIDGYDIPIETRVILNAFAINRDPEYWEDAESFKPERFAGSEIEFIGPNFEFLPFGGGRRICPGISFGLASVEFLLAQLLYHFDWKLPDGMKPEDLDMTEILGSTTRRISKLYLVPTPRTPLG</sequence>
<keyword evidence="12" id="KW-1185">Reference proteome</keyword>
<evidence type="ECO:0000256" key="10">
    <source>
        <dbReference type="PIRSR" id="PIRSR602401-1"/>
    </source>
</evidence>
<evidence type="ECO:0000256" key="6">
    <source>
        <dbReference type="ARBA" id="ARBA00022968"/>
    </source>
</evidence>